<proteinExistence type="predicted"/>
<name>A0ABY1HI97_9GAMM</name>
<evidence type="ECO:0000313" key="2">
    <source>
        <dbReference type="EMBL" id="SGZ00660.1"/>
    </source>
</evidence>
<reference evidence="2 3" key="1">
    <citation type="submission" date="2016-11" db="EMBL/GenBank/DDBJ databases">
        <authorList>
            <person name="Klemetsen T."/>
        </authorList>
    </citation>
    <scope>NUCLEOTIDE SEQUENCE [LARGE SCALE GENOMIC DNA]</scope>
    <source>
        <strain evidence="2">MT 2528</strain>
    </source>
</reference>
<dbReference type="EMBL" id="FPLJ01000102">
    <property type="protein sequence ID" value="SGZ00660.1"/>
    <property type="molecule type" value="Genomic_DNA"/>
</dbReference>
<organism evidence="2 3">
    <name type="scientific">Moritella viscosa</name>
    <dbReference type="NCBI Taxonomy" id="80854"/>
    <lineage>
        <taxon>Bacteria</taxon>
        <taxon>Pseudomonadati</taxon>
        <taxon>Pseudomonadota</taxon>
        <taxon>Gammaproteobacteria</taxon>
        <taxon>Alteromonadales</taxon>
        <taxon>Moritellaceae</taxon>
        <taxon>Moritella</taxon>
    </lineage>
</organism>
<gene>
    <name evidence="2" type="ORF">MT2528_4065</name>
</gene>
<dbReference type="InterPro" id="IPR056091">
    <property type="entry name" value="DUF7674"/>
</dbReference>
<evidence type="ECO:0000259" key="1">
    <source>
        <dbReference type="Pfam" id="PF24722"/>
    </source>
</evidence>
<dbReference type="Pfam" id="PF24722">
    <property type="entry name" value="DUF7674"/>
    <property type="match status" value="1"/>
</dbReference>
<protein>
    <recommendedName>
        <fullName evidence="1">DUF7674 domain-containing protein</fullName>
    </recommendedName>
</protein>
<sequence length="126" mass="14744">MIDKDEMFPPILKASPSFTPLWEEFLEEWKDENDLPLYLVLGELSRHIASLVEARKVDELKEIFLIVEHWHIEGSAYVKEAATVGLLEKLQGENNAVSIEAYLLTESKRWWLKVNEFWDSGKLIRE</sequence>
<comment type="caution">
    <text evidence="2">The sequence shown here is derived from an EMBL/GenBank/DDBJ whole genome shotgun (WGS) entry which is preliminary data.</text>
</comment>
<dbReference type="Proteomes" id="UP000182660">
    <property type="component" value="Unassembled WGS sequence"/>
</dbReference>
<accession>A0ABY1HI97</accession>
<feature type="domain" description="DUF7674" evidence="1">
    <location>
        <begin position="10"/>
        <end position="118"/>
    </location>
</feature>
<evidence type="ECO:0000313" key="3">
    <source>
        <dbReference type="Proteomes" id="UP000182660"/>
    </source>
</evidence>
<keyword evidence="3" id="KW-1185">Reference proteome</keyword>